<feature type="domain" description="Polysaccharide export protein N-terminal" evidence="15">
    <location>
        <begin position="86"/>
        <end position="166"/>
    </location>
</feature>
<dbReference type="GO" id="GO:0015288">
    <property type="term" value="F:porin activity"/>
    <property type="evidence" value="ECO:0007669"/>
    <property type="project" value="UniProtKB-KW"/>
</dbReference>
<gene>
    <name evidence="17" type="ORF">PRI8871_01229</name>
</gene>
<dbReference type="Gene3D" id="3.10.560.10">
    <property type="entry name" value="Outer membrane lipoprotein wza domain like"/>
    <property type="match status" value="2"/>
</dbReference>
<evidence type="ECO:0008006" key="19">
    <source>
        <dbReference type="Google" id="ProtNLM"/>
    </source>
</evidence>
<keyword evidence="8" id="KW-0625">Polysaccharide transport</keyword>
<keyword evidence="10" id="KW-0626">Porin</keyword>
<dbReference type="InterPro" id="IPR003715">
    <property type="entry name" value="Poly_export_N"/>
</dbReference>
<dbReference type="GO" id="GO:0046930">
    <property type="term" value="C:pore complex"/>
    <property type="evidence" value="ECO:0007669"/>
    <property type="project" value="UniProtKB-KW"/>
</dbReference>
<dbReference type="GO" id="GO:0015159">
    <property type="term" value="F:polysaccharide transmembrane transporter activity"/>
    <property type="evidence" value="ECO:0007669"/>
    <property type="project" value="InterPro"/>
</dbReference>
<organism evidence="17 18">
    <name type="scientific">Pseudoprimorskyibacter insulae</name>
    <dbReference type="NCBI Taxonomy" id="1695997"/>
    <lineage>
        <taxon>Bacteria</taxon>
        <taxon>Pseudomonadati</taxon>
        <taxon>Pseudomonadota</taxon>
        <taxon>Alphaproteobacteria</taxon>
        <taxon>Rhodobacterales</taxon>
        <taxon>Paracoccaceae</taxon>
        <taxon>Pseudoprimorskyibacter</taxon>
    </lineage>
</organism>
<evidence type="ECO:0000259" key="15">
    <source>
        <dbReference type="Pfam" id="PF02563"/>
    </source>
</evidence>
<evidence type="ECO:0000256" key="13">
    <source>
        <dbReference type="ARBA" id="ARBA00023237"/>
    </source>
</evidence>
<dbReference type="GO" id="GO:0006811">
    <property type="term" value="P:monoatomic ion transport"/>
    <property type="evidence" value="ECO:0007669"/>
    <property type="project" value="UniProtKB-KW"/>
</dbReference>
<evidence type="ECO:0000256" key="5">
    <source>
        <dbReference type="ARBA" id="ARBA00022597"/>
    </source>
</evidence>
<name>A0A2R8ATP5_9RHOB</name>
<evidence type="ECO:0000256" key="9">
    <source>
        <dbReference type="ARBA" id="ARBA00023065"/>
    </source>
</evidence>
<evidence type="ECO:0000256" key="8">
    <source>
        <dbReference type="ARBA" id="ARBA00023047"/>
    </source>
</evidence>
<evidence type="ECO:0000256" key="4">
    <source>
        <dbReference type="ARBA" id="ARBA00022452"/>
    </source>
</evidence>
<reference evidence="18" key="1">
    <citation type="submission" date="2018-03" db="EMBL/GenBank/DDBJ databases">
        <authorList>
            <person name="Rodrigo-Torres L."/>
            <person name="Arahal R. D."/>
            <person name="Lucena T."/>
        </authorList>
    </citation>
    <scope>NUCLEOTIDE SEQUENCE [LARGE SCALE GENOMIC DNA]</scope>
    <source>
        <strain evidence="18">CECT 8871</strain>
    </source>
</reference>
<keyword evidence="7" id="KW-0732">Signal</keyword>
<dbReference type="Proteomes" id="UP000244904">
    <property type="component" value="Unassembled WGS sequence"/>
</dbReference>
<evidence type="ECO:0000256" key="7">
    <source>
        <dbReference type="ARBA" id="ARBA00022729"/>
    </source>
</evidence>
<keyword evidence="5" id="KW-0762">Sugar transport</keyword>
<evidence type="ECO:0000256" key="1">
    <source>
        <dbReference type="ARBA" id="ARBA00004571"/>
    </source>
</evidence>
<dbReference type="InterPro" id="IPR049712">
    <property type="entry name" value="Poly_export"/>
</dbReference>
<keyword evidence="18" id="KW-1185">Reference proteome</keyword>
<evidence type="ECO:0000256" key="6">
    <source>
        <dbReference type="ARBA" id="ARBA00022692"/>
    </source>
</evidence>
<keyword evidence="11" id="KW-0472">Membrane</keyword>
<keyword evidence="14" id="KW-0449">Lipoprotein</keyword>
<dbReference type="Pfam" id="PF22461">
    <property type="entry name" value="SLBB_2"/>
    <property type="match status" value="1"/>
</dbReference>
<evidence type="ECO:0000256" key="10">
    <source>
        <dbReference type="ARBA" id="ARBA00023114"/>
    </source>
</evidence>
<dbReference type="EMBL" id="OMOJ01000002">
    <property type="protein sequence ID" value="SPF79433.1"/>
    <property type="molecule type" value="Genomic_DNA"/>
</dbReference>
<dbReference type="Gene3D" id="3.30.1950.10">
    <property type="entry name" value="wza like domain"/>
    <property type="match status" value="1"/>
</dbReference>
<dbReference type="Pfam" id="PF02563">
    <property type="entry name" value="Poly_export"/>
    <property type="match status" value="1"/>
</dbReference>
<keyword evidence="3" id="KW-0813">Transport</keyword>
<protein>
    <recommendedName>
        <fullName evidence="19">Soluble ligand binding domain-containing protein</fullName>
    </recommendedName>
</protein>
<dbReference type="PANTHER" id="PTHR33619:SF3">
    <property type="entry name" value="POLYSACCHARIDE EXPORT PROTEIN GFCE-RELATED"/>
    <property type="match status" value="1"/>
</dbReference>
<evidence type="ECO:0000256" key="14">
    <source>
        <dbReference type="ARBA" id="ARBA00023288"/>
    </source>
</evidence>
<evidence type="ECO:0000256" key="12">
    <source>
        <dbReference type="ARBA" id="ARBA00023139"/>
    </source>
</evidence>
<keyword evidence="9" id="KW-0406">Ion transport</keyword>
<evidence type="ECO:0000256" key="11">
    <source>
        <dbReference type="ARBA" id="ARBA00023136"/>
    </source>
</evidence>
<accession>A0A2R8ATP5</accession>
<dbReference type="PANTHER" id="PTHR33619">
    <property type="entry name" value="POLYSACCHARIDE EXPORT PROTEIN GFCE-RELATED"/>
    <property type="match status" value="1"/>
</dbReference>
<dbReference type="InterPro" id="IPR054765">
    <property type="entry name" value="SLBB_dom"/>
</dbReference>
<dbReference type="GO" id="GO:0009279">
    <property type="term" value="C:cell outer membrane"/>
    <property type="evidence" value="ECO:0007669"/>
    <property type="project" value="UniProtKB-SubCell"/>
</dbReference>
<feature type="domain" description="SLBB" evidence="16">
    <location>
        <begin position="182"/>
        <end position="250"/>
    </location>
</feature>
<proteinExistence type="inferred from homology"/>
<evidence type="ECO:0000313" key="17">
    <source>
        <dbReference type="EMBL" id="SPF79433.1"/>
    </source>
</evidence>
<dbReference type="AlphaFoldDB" id="A0A2R8ATP5"/>
<evidence type="ECO:0000259" key="16">
    <source>
        <dbReference type="Pfam" id="PF22461"/>
    </source>
</evidence>
<comment type="subcellular location">
    <subcellularLocation>
        <location evidence="1">Cell outer membrane</location>
        <topology evidence="1">Multi-pass membrane protein</topology>
    </subcellularLocation>
</comment>
<sequence>MNTTMSFDFAFRRILGFLAVVLLVSACSLPRGAALQSEILKEADKDLPTFQVVAVTRATVPHLNDWPLTGWAGQRGWLNRKAGASTPIIQSGDMVDLVIWDSQENSLLTQSNQKVIDMKGLIVSDQGTIFVPYVDEVHIRGLTASTARQTIQEKLQPVVPSAQVQLSAQPGIINSVDLVSGVNKPGTYPLPNRNYSILSLISQGGGISNSLRNPQVRLIRGDKTYEIAASDLLASATKNTTLRGGDKVVVEEDERSFTALGASGIENLIYFPKTHLTALESLSLMGGLSDFRADPKGVLILREYSSKQLRGDLKGPNMTQVVFTLDLTTADGLFAARKFHINPGDTVLATESPVTKAQTIFRLIGSAIGVSAQVQNLAN</sequence>
<evidence type="ECO:0000313" key="18">
    <source>
        <dbReference type="Proteomes" id="UP000244904"/>
    </source>
</evidence>
<keyword evidence="4" id="KW-1134">Transmembrane beta strand</keyword>
<comment type="similarity">
    <text evidence="2">Belongs to the BexD/CtrA/VexA family.</text>
</comment>
<keyword evidence="6" id="KW-0812">Transmembrane</keyword>
<evidence type="ECO:0000256" key="2">
    <source>
        <dbReference type="ARBA" id="ARBA00009450"/>
    </source>
</evidence>
<evidence type="ECO:0000256" key="3">
    <source>
        <dbReference type="ARBA" id="ARBA00022448"/>
    </source>
</evidence>
<keyword evidence="12" id="KW-0564">Palmitate</keyword>
<keyword evidence="13" id="KW-0998">Cell outer membrane</keyword>